<organism evidence="6 7">
    <name type="scientific">Mycena rosella</name>
    <name type="common">Pink bonnet</name>
    <name type="synonym">Agaricus rosellus</name>
    <dbReference type="NCBI Taxonomy" id="1033263"/>
    <lineage>
        <taxon>Eukaryota</taxon>
        <taxon>Fungi</taxon>
        <taxon>Dikarya</taxon>
        <taxon>Basidiomycota</taxon>
        <taxon>Agaricomycotina</taxon>
        <taxon>Agaricomycetes</taxon>
        <taxon>Agaricomycetidae</taxon>
        <taxon>Agaricales</taxon>
        <taxon>Marasmiineae</taxon>
        <taxon>Mycenaceae</taxon>
        <taxon>Mycena</taxon>
    </lineage>
</organism>
<evidence type="ECO:0000313" key="6">
    <source>
        <dbReference type="EMBL" id="KAJ7637433.1"/>
    </source>
</evidence>
<dbReference type="GO" id="GO:0008270">
    <property type="term" value="F:zinc ion binding"/>
    <property type="evidence" value="ECO:0007669"/>
    <property type="project" value="UniProtKB-KW"/>
</dbReference>
<keyword evidence="7" id="KW-1185">Reference proteome</keyword>
<accession>A0AAD7C2U4</accession>
<evidence type="ECO:0000256" key="1">
    <source>
        <dbReference type="ARBA" id="ARBA00022723"/>
    </source>
</evidence>
<name>A0AAD7C2U4_MYCRO</name>
<keyword evidence="1" id="KW-0479">Metal-binding</keyword>
<gene>
    <name evidence="6" type="ORF">B0H17DRAFT_1217093</name>
</gene>
<sequence>MHPALSMNKLSNLPPRTQRLARKVVEPTATLQDTLRLRDHLQQLPGHQQPSLLPIFYMTLDQEHIPSLDQLDSPVPLSNDHISRVYTSLLAVYALPNLPPDVFAVIFPRIVLWVQFLQTYCHYLDLAPCLPHGVPPSQNEICFTFFLFIGTFLDDEASTQTINRTLGVRFLVGRAWTFLVQSRNPTVLRIAFPDLTAFILHLVRDDPSRLQEFMDGIGEKLADVATLVMQSLQIVLGDNAFTGSMPDSYALHGIISLMANIDFMLVPEEESEILGPLSELLLARGIVKTLTLGARRAMTTVNVDVISACLALLSRIFSTRPGYASLPASIQDGLLDAIVFCGTCDIDTASTPHFPIILGTILPTSLAYYAVLSVMEKALREVTRTTSAMQFRRSAMFDQWQDFIKLAHKRLGVLHSFNSRVGPSLKACDNVQCDQIGEKTAFKRCAECLRVYYCSEACQTVDWSQGGHRDTCETYHVIGLGKQDSLSPRGRAFLRALLHHDYVLSKADIYLKVLGFMHRHPDTRFVVWFDYTGSLNITVEPFDSAMEILYAVDASSPHAGRLELHVMQVGLGGGKLSRELPRAQEEWDMDVVAGKVRSVLSRVPANAIEIH</sequence>
<dbReference type="AlphaFoldDB" id="A0AAD7C2U4"/>
<comment type="caution">
    <text evidence="6">The sequence shown here is derived from an EMBL/GenBank/DDBJ whole genome shotgun (WGS) entry which is preliminary data.</text>
</comment>
<evidence type="ECO:0000259" key="5">
    <source>
        <dbReference type="PROSITE" id="PS50865"/>
    </source>
</evidence>
<protein>
    <recommendedName>
        <fullName evidence="5">MYND-type domain-containing protein</fullName>
    </recommendedName>
</protein>
<dbReference type="EMBL" id="JARKIE010000458">
    <property type="protein sequence ID" value="KAJ7637433.1"/>
    <property type="molecule type" value="Genomic_DNA"/>
</dbReference>
<evidence type="ECO:0000256" key="4">
    <source>
        <dbReference type="PROSITE-ProRule" id="PRU00134"/>
    </source>
</evidence>
<evidence type="ECO:0000256" key="3">
    <source>
        <dbReference type="ARBA" id="ARBA00022833"/>
    </source>
</evidence>
<evidence type="ECO:0000256" key="2">
    <source>
        <dbReference type="ARBA" id="ARBA00022771"/>
    </source>
</evidence>
<evidence type="ECO:0000313" key="7">
    <source>
        <dbReference type="Proteomes" id="UP001221757"/>
    </source>
</evidence>
<feature type="domain" description="MYND-type" evidence="5">
    <location>
        <begin position="433"/>
        <end position="472"/>
    </location>
</feature>
<reference evidence="6" key="1">
    <citation type="submission" date="2023-03" db="EMBL/GenBank/DDBJ databases">
        <title>Massive genome expansion in bonnet fungi (Mycena s.s.) driven by repeated elements and novel gene families across ecological guilds.</title>
        <authorList>
            <consortium name="Lawrence Berkeley National Laboratory"/>
            <person name="Harder C.B."/>
            <person name="Miyauchi S."/>
            <person name="Viragh M."/>
            <person name="Kuo A."/>
            <person name="Thoen E."/>
            <person name="Andreopoulos B."/>
            <person name="Lu D."/>
            <person name="Skrede I."/>
            <person name="Drula E."/>
            <person name="Henrissat B."/>
            <person name="Morin E."/>
            <person name="Kohler A."/>
            <person name="Barry K."/>
            <person name="LaButti K."/>
            <person name="Morin E."/>
            <person name="Salamov A."/>
            <person name="Lipzen A."/>
            <person name="Mereny Z."/>
            <person name="Hegedus B."/>
            <person name="Baldrian P."/>
            <person name="Stursova M."/>
            <person name="Weitz H."/>
            <person name="Taylor A."/>
            <person name="Grigoriev I.V."/>
            <person name="Nagy L.G."/>
            <person name="Martin F."/>
            <person name="Kauserud H."/>
        </authorList>
    </citation>
    <scope>NUCLEOTIDE SEQUENCE</scope>
    <source>
        <strain evidence="6">CBHHK067</strain>
    </source>
</reference>
<dbReference type="PROSITE" id="PS50865">
    <property type="entry name" value="ZF_MYND_2"/>
    <property type="match status" value="1"/>
</dbReference>
<proteinExistence type="predicted"/>
<dbReference type="SUPFAM" id="SSF144232">
    <property type="entry name" value="HIT/MYND zinc finger-like"/>
    <property type="match status" value="1"/>
</dbReference>
<dbReference type="InterPro" id="IPR002893">
    <property type="entry name" value="Znf_MYND"/>
</dbReference>
<keyword evidence="3" id="KW-0862">Zinc</keyword>
<keyword evidence="2 4" id="KW-0863">Zinc-finger</keyword>
<dbReference type="Gene3D" id="6.10.140.2220">
    <property type="match status" value="1"/>
</dbReference>
<dbReference type="Pfam" id="PF01753">
    <property type="entry name" value="zf-MYND"/>
    <property type="match status" value="1"/>
</dbReference>
<dbReference type="Proteomes" id="UP001221757">
    <property type="component" value="Unassembled WGS sequence"/>
</dbReference>